<proteinExistence type="predicted"/>
<feature type="region of interest" description="Disordered" evidence="1">
    <location>
        <begin position="315"/>
        <end position="343"/>
    </location>
</feature>
<evidence type="ECO:0000256" key="1">
    <source>
        <dbReference type="SAM" id="MobiDB-lite"/>
    </source>
</evidence>
<accession>A0ABQ3D009</accession>
<feature type="compositionally biased region" description="Basic and acidic residues" evidence="1">
    <location>
        <begin position="315"/>
        <end position="329"/>
    </location>
</feature>
<dbReference type="RefSeq" id="WP_229917460.1">
    <property type="nucleotide sequence ID" value="NZ_BMVN01000030.1"/>
</dbReference>
<name>A0ABQ3D009_9ACTN</name>
<gene>
    <name evidence="2" type="ORF">GCM10010345_64820</name>
</gene>
<sequence>MPSRTVHRPPRAPDLTSYDLLAPQLSGGKASAVMMFVFMEAARAAGVADRVISYHSSLGVLEWPPVVFGGIRYPGVSELAALQSAAFGVPADRHLEVTRTMPGPDGTRMPRSLLTEIAAYGRFPRMGSPYCRKSAKESVVSSAWTPIVNRLKRELDRPVRILKVMGLRSDEGPDRKKREAFRTVQANSARVVDEWLPVKDWSTDAVKEWHADAPVPYCWTYDSAPGAGDWGGTSRCSCSLCVFASRHDVLLSIGRRPRLADLYAEVEQVRGDSFRADWRITDLIRHAAACGAPDPGVVCSDDGPEFTALEEQVRAALEEEPRKEPDLARRTRRSPCDGCAAPL</sequence>
<evidence type="ECO:0000313" key="2">
    <source>
        <dbReference type="EMBL" id="GHA51399.1"/>
    </source>
</evidence>
<comment type="caution">
    <text evidence="2">The sequence shown here is derived from an EMBL/GenBank/DDBJ whole genome shotgun (WGS) entry which is preliminary data.</text>
</comment>
<reference evidence="3" key="1">
    <citation type="journal article" date="2019" name="Int. J. Syst. Evol. Microbiol.">
        <title>The Global Catalogue of Microorganisms (GCM) 10K type strain sequencing project: providing services to taxonomists for standard genome sequencing and annotation.</title>
        <authorList>
            <consortium name="The Broad Institute Genomics Platform"/>
            <consortium name="The Broad Institute Genome Sequencing Center for Infectious Disease"/>
            <person name="Wu L."/>
            <person name="Ma J."/>
        </authorList>
    </citation>
    <scope>NUCLEOTIDE SEQUENCE [LARGE SCALE GENOMIC DNA]</scope>
    <source>
        <strain evidence="3">JCM 4733</strain>
    </source>
</reference>
<evidence type="ECO:0000313" key="3">
    <source>
        <dbReference type="Proteomes" id="UP000653644"/>
    </source>
</evidence>
<dbReference type="Gene3D" id="3.40.50.620">
    <property type="entry name" value="HUPs"/>
    <property type="match status" value="1"/>
</dbReference>
<organism evidence="2 3">
    <name type="scientific">Streptomyces canarius</name>
    <dbReference type="NCBI Taxonomy" id="285453"/>
    <lineage>
        <taxon>Bacteria</taxon>
        <taxon>Bacillati</taxon>
        <taxon>Actinomycetota</taxon>
        <taxon>Actinomycetes</taxon>
        <taxon>Kitasatosporales</taxon>
        <taxon>Streptomycetaceae</taxon>
        <taxon>Streptomyces</taxon>
    </lineage>
</organism>
<dbReference type="Proteomes" id="UP000653644">
    <property type="component" value="Unassembled WGS sequence"/>
</dbReference>
<dbReference type="EMBL" id="BMVN01000030">
    <property type="protein sequence ID" value="GHA51399.1"/>
    <property type="molecule type" value="Genomic_DNA"/>
</dbReference>
<protein>
    <recommendedName>
        <fullName evidence="4">Phosphoadenosine phosphosulphate reductase domain-containing protein</fullName>
    </recommendedName>
</protein>
<dbReference type="InterPro" id="IPR014729">
    <property type="entry name" value="Rossmann-like_a/b/a_fold"/>
</dbReference>
<keyword evidence="3" id="KW-1185">Reference proteome</keyword>
<evidence type="ECO:0008006" key="4">
    <source>
        <dbReference type="Google" id="ProtNLM"/>
    </source>
</evidence>